<feature type="domain" description="CHK kinase-like" evidence="1">
    <location>
        <begin position="122"/>
        <end position="308"/>
    </location>
</feature>
<proteinExistence type="predicted"/>
<dbReference type="Pfam" id="PF02958">
    <property type="entry name" value="EcKL"/>
    <property type="match status" value="1"/>
</dbReference>
<dbReference type="InterPro" id="IPR004119">
    <property type="entry name" value="EcKL"/>
</dbReference>
<sequence length="410" mass="46564">MIDERAKFINSLYLRNLIEGNFRENEVKIKAYSVEQSSEVIANEGSFFMKRVLIKYTSRSTTDGSLSFIVKINGNAKGRNPRDRDVYEGKIPSITNLLLKCAGNIKFVPELISITQEPREVFVFEDITANGYHAEYIKSGLNLDQSKISLQKMAFFHAASALAITNDPDAFEGYTVGALTRDTGKFYQDIFKKITHPSNPLQIDGMIFDKLKTLSTKIVPKAIGDYTRTTPFRVLNHGDFWTRNIFFKYEDSNLVDALFVGFQSAVVGSPLIDLLYFLNTSVEYSTLIESRDHLIYAYHETLKFVLEKLNYKGHIPTLNEIHIDILKNCALELTYLLAIAPILRANTNIVLPRDQAENEVASVSEKELVEIFTENKKDITTLLYAFNDNGRLDWAFSEGKIKGLIGKFQK</sequence>
<organism evidence="2">
    <name type="scientific">Nyssomyia neivai</name>
    <dbReference type="NCBI Taxonomy" id="330878"/>
    <lineage>
        <taxon>Eukaryota</taxon>
        <taxon>Metazoa</taxon>
        <taxon>Ecdysozoa</taxon>
        <taxon>Arthropoda</taxon>
        <taxon>Hexapoda</taxon>
        <taxon>Insecta</taxon>
        <taxon>Pterygota</taxon>
        <taxon>Neoptera</taxon>
        <taxon>Endopterygota</taxon>
        <taxon>Diptera</taxon>
        <taxon>Nematocera</taxon>
        <taxon>Psychodoidea</taxon>
        <taxon>Psychodidae</taxon>
        <taxon>Nyssomyia</taxon>
    </lineage>
</organism>
<evidence type="ECO:0000313" key="2">
    <source>
        <dbReference type="EMBL" id="JAV07112.1"/>
    </source>
</evidence>
<dbReference type="InterPro" id="IPR011009">
    <property type="entry name" value="Kinase-like_dom_sf"/>
</dbReference>
<accession>A0A1L8DKZ3</accession>
<dbReference type="InterPro" id="IPR015897">
    <property type="entry name" value="CHK_kinase-like"/>
</dbReference>
<dbReference type="Gene3D" id="3.90.1200.10">
    <property type="match status" value="1"/>
</dbReference>
<dbReference type="AlphaFoldDB" id="A0A1L8DKZ3"/>
<reference evidence="2" key="1">
    <citation type="submission" date="2016-12" db="EMBL/GenBank/DDBJ databases">
        <title>An insight into the sialome and mialome of the sand fly, Nyssomyia neivai.</title>
        <authorList>
            <person name="Sebastian V."/>
            <person name="Goulart T.M."/>
            <person name="Oliveira W."/>
            <person name="Calvo E."/>
            <person name="Oliveira L.F."/>
            <person name="Pinto M.C."/>
            <person name="Rosselino A.M."/>
            <person name="Ribeiro J.M."/>
        </authorList>
    </citation>
    <scope>NUCLEOTIDE SEQUENCE</scope>
</reference>
<protein>
    <submittedName>
        <fullName evidence="2">Putative juvenile hormone-inducible protein</fullName>
    </submittedName>
</protein>
<name>A0A1L8DKZ3_9DIPT</name>
<dbReference type="EMBL" id="GFDF01006972">
    <property type="protein sequence ID" value="JAV07112.1"/>
    <property type="molecule type" value="Transcribed_RNA"/>
</dbReference>
<dbReference type="PANTHER" id="PTHR11012">
    <property type="entry name" value="PROTEIN KINASE-LIKE DOMAIN-CONTAINING"/>
    <property type="match status" value="1"/>
</dbReference>
<evidence type="ECO:0000259" key="1">
    <source>
        <dbReference type="SMART" id="SM00587"/>
    </source>
</evidence>
<dbReference type="PANTHER" id="PTHR11012:SF56">
    <property type="entry name" value="CHK KINASE-LIKE DOMAIN-CONTAINING PROTEIN-RELATED"/>
    <property type="match status" value="1"/>
</dbReference>
<dbReference type="SMART" id="SM00587">
    <property type="entry name" value="CHK"/>
    <property type="match status" value="1"/>
</dbReference>
<dbReference type="SUPFAM" id="SSF56112">
    <property type="entry name" value="Protein kinase-like (PK-like)"/>
    <property type="match status" value="1"/>
</dbReference>